<evidence type="ECO:0000313" key="2">
    <source>
        <dbReference type="Proteomes" id="UP000060699"/>
    </source>
</evidence>
<dbReference type="EMBL" id="CP013729">
    <property type="protein sequence ID" value="ALV08042.1"/>
    <property type="molecule type" value="Genomic_DNA"/>
</dbReference>
<keyword evidence="2" id="KW-1185">Reference proteome</keyword>
<dbReference type="InterPro" id="IPR029021">
    <property type="entry name" value="Prot-tyrosine_phosphatase-like"/>
</dbReference>
<reference evidence="1 2" key="1">
    <citation type="submission" date="2015-12" db="EMBL/GenBank/DDBJ databases">
        <title>Complete genome of Roseateles depolymerans KCTC 42856.</title>
        <authorList>
            <person name="Kim K.M."/>
        </authorList>
    </citation>
    <scope>NUCLEOTIDE SEQUENCE [LARGE SCALE GENOMIC DNA]</scope>
    <source>
        <strain evidence="1 2">KCTC 42856</strain>
    </source>
</reference>
<protein>
    <submittedName>
        <fullName evidence="1">Uncharacterized protein</fullName>
    </submittedName>
</protein>
<accession>A0A0U3MUK0</accession>
<dbReference type="Proteomes" id="UP000060699">
    <property type="component" value="Chromosome"/>
</dbReference>
<name>A0A0U3MUK0_9BURK</name>
<dbReference type="KEGG" id="rdp:RD2015_3586"/>
<organism evidence="1 2">
    <name type="scientific">Roseateles depolymerans</name>
    <dbReference type="NCBI Taxonomy" id="76731"/>
    <lineage>
        <taxon>Bacteria</taxon>
        <taxon>Pseudomonadati</taxon>
        <taxon>Pseudomonadota</taxon>
        <taxon>Betaproteobacteria</taxon>
        <taxon>Burkholderiales</taxon>
        <taxon>Sphaerotilaceae</taxon>
        <taxon>Roseateles</taxon>
    </lineage>
</organism>
<sequence length="621" mass="67192">MRLLHKLFSSSTRDLAAPHAGPDASPEVSPPRSLVSFPLPPGQYSRDMPGWHPQMKPAAQLVSDVSQMDSLKALNKGEKYIEHGPSLPVRPSTLLDATRGGNGPVLSERLHANLLGGGIVAMATPTQSQSQLWRQGMDEHQVTHVVRLGTDLETVLLDLVPRTATPFPKGIQPAGSTPDGRHWYVTLDPTHAIPPSMMLKVFRELAADPPQPGCHVAFQSPSGDNRSAVFAAGWKIYQDVSRLCKAGQCLDQEAIEDLVQEAVVKLKMNRSTQLLNEPVHVAALLALAHTVRDTFQRRGTPHPDEIQQRAFPMAAGAQATVGDTSGTRHAKVARDICNQMKQIRWATTSLYAPLKGSTGAPHRIRIDRMFPTDPQLKGLGGARLVGAWANPGTLILEPTGPAQALALAVACLKHNVAAVVDVGGKSEPAEAHALDNGTRPFDEDSSATFQWQGRSEVPLGDALGATTTRMEVSAQIRGTPVTRDVSREPVFVQSKDIVPTQRPMELIRAPLTQGQAVPPQELLEIGKLMEWFRSDGTGTPVIVQCPAGDWRGVMAAAADKLYSRFQEGALQADNRDQVVEGIWTDLCTHYSMDLADEPDQLTSLLGMADLLVAQGKKTGRW</sequence>
<proteinExistence type="predicted"/>
<evidence type="ECO:0000313" key="1">
    <source>
        <dbReference type="EMBL" id="ALV08042.1"/>
    </source>
</evidence>
<gene>
    <name evidence="1" type="ORF">RD2015_3586</name>
</gene>
<dbReference type="SUPFAM" id="SSF52799">
    <property type="entry name" value="(Phosphotyrosine protein) phosphatases II"/>
    <property type="match status" value="1"/>
</dbReference>
<dbReference type="AlphaFoldDB" id="A0A0U3MUK0"/>